<protein>
    <submittedName>
        <fullName evidence="1">Uncharacterized protein</fullName>
    </submittedName>
</protein>
<name>A0ABT9YJA6_9BACI</name>
<reference evidence="1 2" key="1">
    <citation type="submission" date="2023-07" db="EMBL/GenBank/DDBJ databases">
        <title>Genomic Encyclopedia of Type Strains, Phase IV (KMG-IV): sequencing the most valuable type-strain genomes for metagenomic binning, comparative biology and taxonomic classification.</title>
        <authorList>
            <person name="Goeker M."/>
        </authorList>
    </citation>
    <scope>NUCLEOTIDE SEQUENCE [LARGE SCALE GENOMIC DNA]</scope>
    <source>
        <strain evidence="1 2">DSM 19154</strain>
    </source>
</reference>
<comment type="caution">
    <text evidence="1">The sequence shown here is derived from an EMBL/GenBank/DDBJ whole genome shotgun (WGS) entry which is preliminary data.</text>
</comment>
<keyword evidence="2" id="KW-1185">Reference proteome</keyword>
<dbReference type="Proteomes" id="UP001225034">
    <property type="component" value="Unassembled WGS sequence"/>
</dbReference>
<sequence>MITYGGMVWEQEKERRNQDGMMLDQEGFDFIKVGRGIPRA</sequence>
<accession>A0ABT9YJA6</accession>
<organism evidence="1 2">
    <name type="scientific">Alkalicoccobacillus murimartini</name>
    <dbReference type="NCBI Taxonomy" id="171685"/>
    <lineage>
        <taxon>Bacteria</taxon>
        <taxon>Bacillati</taxon>
        <taxon>Bacillota</taxon>
        <taxon>Bacilli</taxon>
        <taxon>Bacillales</taxon>
        <taxon>Bacillaceae</taxon>
        <taxon>Alkalicoccobacillus</taxon>
    </lineage>
</organism>
<gene>
    <name evidence="1" type="ORF">J2S05_002489</name>
</gene>
<dbReference type="RefSeq" id="WP_306983175.1">
    <property type="nucleotide sequence ID" value="NZ_JAUSUA010000003.1"/>
</dbReference>
<evidence type="ECO:0000313" key="1">
    <source>
        <dbReference type="EMBL" id="MDQ0207688.1"/>
    </source>
</evidence>
<proteinExistence type="predicted"/>
<dbReference type="EMBL" id="JAUSUA010000003">
    <property type="protein sequence ID" value="MDQ0207688.1"/>
    <property type="molecule type" value="Genomic_DNA"/>
</dbReference>
<evidence type="ECO:0000313" key="2">
    <source>
        <dbReference type="Proteomes" id="UP001225034"/>
    </source>
</evidence>